<protein>
    <submittedName>
        <fullName evidence="1">Uncharacterized protein</fullName>
    </submittedName>
</protein>
<gene>
    <name evidence="1" type="ORF">BpHYR1_040915</name>
</gene>
<dbReference type="Proteomes" id="UP000276133">
    <property type="component" value="Unassembled WGS sequence"/>
</dbReference>
<evidence type="ECO:0000313" key="2">
    <source>
        <dbReference type="Proteomes" id="UP000276133"/>
    </source>
</evidence>
<keyword evidence="2" id="KW-1185">Reference proteome</keyword>
<organism evidence="1 2">
    <name type="scientific">Brachionus plicatilis</name>
    <name type="common">Marine rotifer</name>
    <name type="synonym">Brachionus muelleri</name>
    <dbReference type="NCBI Taxonomy" id="10195"/>
    <lineage>
        <taxon>Eukaryota</taxon>
        <taxon>Metazoa</taxon>
        <taxon>Spiralia</taxon>
        <taxon>Gnathifera</taxon>
        <taxon>Rotifera</taxon>
        <taxon>Eurotatoria</taxon>
        <taxon>Monogononta</taxon>
        <taxon>Pseudotrocha</taxon>
        <taxon>Ploima</taxon>
        <taxon>Brachionidae</taxon>
        <taxon>Brachionus</taxon>
    </lineage>
</organism>
<reference evidence="1 2" key="1">
    <citation type="journal article" date="2018" name="Sci. Rep.">
        <title>Genomic signatures of local adaptation to the degree of environmental predictability in rotifers.</title>
        <authorList>
            <person name="Franch-Gras L."/>
            <person name="Hahn C."/>
            <person name="Garcia-Roger E.M."/>
            <person name="Carmona M.J."/>
            <person name="Serra M."/>
            <person name="Gomez A."/>
        </authorList>
    </citation>
    <scope>NUCLEOTIDE SEQUENCE [LARGE SCALE GENOMIC DNA]</scope>
    <source>
        <strain evidence="1">HYR1</strain>
    </source>
</reference>
<proteinExistence type="predicted"/>
<evidence type="ECO:0000313" key="1">
    <source>
        <dbReference type="EMBL" id="RNA01815.1"/>
    </source>
</evidence>
<dbReference type="EMBL" id="REGN01009160">
    <property type="protein sequence ID" value="RNA01815.1"/>
    <property type="molecule type" value="Genomic_DNA"/>
</dbReference>
<sequence>MHQIYRCNNLIEPMAKSKSGEKTFEYFYSRLRSMLVFSTNLNYSNILVVINNSVQFFLLYNFIVNQSHEAWALALAFQHEKEFLESLFYDKIKMIDDLNFFSND</sequence>
<name>A0A3M7PSQ9_BRAPC</name>
<accession>A0A3M7PSQ9</accession>
<comment type="caution">
    <text evidence="1">The sequence shown here is derived from an EMBL/GenBank/DDBJ whole genome shotgun (WGS) entry which is preliminary data.</text>
</comment>
<dbReference type="AlphaFoldDB" id="A0A3M7PSQ9"/>